<dbReference type="HOGENOM" id="CLU_732225_0_0_1"/>
<reference evidence="1" key="2">
    <citation type="submission" date="2015-06" db="UniProtKB">
        <authorList>
            <consortium name="EnsemblMetazoa"/>
        </authorList>
    </citation>
    <scope>IDENTIFICATION</scope>
</reference>
<evidence type="ECO:0000313" key="1">
    <source>
        <dbReference type="EnsemblMetazoa" id="tetur114g00020.1"/>
    </source>
</evidence>
<organism evidence="1 2">
    <name type="scientific">Tetranychus urticae</name>
    <name type="common">Two-spotted spider mite</name>
    <dbReference type="NCBI Taxonomy" id="32264"/>
    <lineage>
        <taxon>Eukaryota</taxon>
        <taxon>Metazoa</taxon>
        <taxon>Ecdysozoa</taxon>
        <taxon>Arthropoda</taxon>
        <taxon>Chelicerata</taxon>
        <taxon>Arachnida</taxon>
        <taxon>Acari</taxon>
        <taxon>Acariformes</taxon>
        <taxon>Trombidiformes</taxon>
        <taxon>Prostigmata</taxon>
        <taxon>Eleutherengona</taxon>
        <taxon>Raphignathae</taxon>
        <taxon>Tetranychoidea</taxon>
        <taxon>Tetranychidae</taxon>
        <taxon>Tetranychus</taxon>
    </lineage>
</organism>
<keyword evidence="2" id="KW-1185">Reference proteome</keyword>
<evidence type="ECO:0000313" key="2">
    <source>
        <dbReference type="Proteomes" id="UP000015104"/>
    </source>
</evidence>
<evidence type="ECO:0008006" key="3">
    <source>
        <dbReference type="Google" id="ProtNLM"/>
    </source>
</evidence>
<dbReference type="EMBL" id="CAEY01000052">
    <property type="status" value="NOT_ANNOTATED_CDS"/>
    <property type="molecule type" value="Genomic_DNA"/>
</dbReference>
<dbReference type="EnsemblMetazoa" id="tetur114g00020.1">
    <property type="protein sequence ID" value="tetur114g00020.1"/>
    <property type="gene ID" value="tetur114g00020"/>
</dbReference>
<name>T1KG85_TETUR</name>
<dbReference type="Proteomes" id="UP000015104">
    <property type="component" value="Unassembled WGS sequence"/>
</dbReference>
<sequence length="378" mass="43503">MTKNKVDPAKITAIEAPQRKIMLKNILDISENTPVFSLLADERKQKKIYHIIKAILAESDKEDEDYKDIESRFTQLLLDRKQGTTSNKRKPANQGGFMTAAQFNSCLKIQKTFHTISDKEIPSNWIKITSTLREPIVFIDAKDEEEAKKIKEKIEFNKNELKISAEITNVRASGDRVITKLTNSTQETIFIQEIKELLGEINIYPPSLRDPMIMLYKIPAMVNTDEFIADLRKFNNFNSDDKIIFHKSFNILFNAYKNIILRVSPAIREELERKRGSLLYKCSTIKAADYFGILRCTRCLRYGHLKTVCGSQSICKYCADFHLSDDCQHKLNSIKFKCASCNQAGHTADDKKNCPEYLKQLNHVVSITNYAYSYVIQD</sequence>
<reference evidence="2" key="1">
    <citation type="submission" date="2011-08" db="EMBL/GenBank/DDBJ databases">
        <authorList>
            <person name="Rombauts S."/>
        </authorList>
    </citation>
    <scope>NUCLEOTIDE SEQUENCE</scope>
    <source>
        <strain evidence="2">London</strain>
    </source>
</reference>
<protein>
    <recommendedName>
        <fullName evidence="3">CCHC-type domain-containing protein</fullName>
    </recommendedName>
</protein>
<accession>T1KG85</accession>
<dbReference type="AlphaFoldDB" id="T1KG85"/>
<dbReference type="eggNOG" id="ENOG502SDEB">
    <property type="taxonomic scope" value="Eukaryota"/>
</dbReference>
<proteinExistence type="predicted"/>